<evidence type="ECO:0000256" key="8">
    <source>
        <dbReference type="ARBA" id="ARBA00022989"/>
    </source>
</evidence>
<dbReference type="InterPro" id="IPR001133">
    <property type="entry name" value="NADH_UbQ_OxRdtase_chain4L/K"/>
</dbReference>
<dbReference type="InterPro" id="IPR039428">
    <property type="entry name" value="NUOK/Mnh_C1-like"/>
</dbReference>
<keyword evidence="13" id="KW-0830">Ubiquinone</keyword>
<dbReference type="PANTHER" id="PTHR11434:SF16">
    <property type="entry name" value="NADH-UBIQUINONE OXIDOREDUCTASE CHAIN 4L"/>
    <property type="match status" value="1"/>
</dbReference>
<keyword evidence="13" id="KW-1278">Translocase</keyword>
<keyword evidence="7 13" id="KW-0812">Transmembrane</keyword>
<gene>
    <name evidence="14" type="primary">nad4L</name>
</gene>
<keyword evidence="11 13" id="KW-0472">Membrane</keyword>
<dbReference type="GO" id="GO:0008137">
    <property type="term" value="F:NADH dehydrogenase (ubiquinone) activity"/>
    <property type="evidence" value="ECO:0007669"/>
    <property type="project" value="UniProtKB-EC"/>
</dbReference>
<dbReference type="Pfam" id="PF00420">
    <property type="entry name" value="Oxidored_q2"/>
    <property type="match status" value="1"/>
</dbReference>
<dbReference type="FunFam" id="1.10.287.3510:FF:000004">
    <property type="entry name" value="NADH-ubiquinone oxidoreductase chain 4L"/>
    <property type="match status" value="1"/>
</dbReference>
<keyword evidence="5 13" id="KW-0813">Transport</keyword>
<accession>A0A7G7YDY3</accession>
<sequence>MNLSLFLFLIGTLGFILNRKNIILMIICIEIMLLAVTLLVLISSFTFDDGIGQTFSIFIISIAGAESVIGLSILVAFYRSFYWA</sequence>
<reference evidence="14" key="1">
    <citation type="journal article" date="2020" name="Front. Microbiol.">
        <title>Characterization of Two Mitochondrial Genomes and Gene Expression Analysis Reveal Clues for Variations, Evolution, and Large-Sclerotium Formation in Medical Fungus Wolfiporia cocos.</title>
        <authorList>
            <person name="Chen M."/>
            <person name="Chen N."/>
            <person name="Wu T."/>
            <person name="Bian Y."/>
            <person name="Deng Y."/>
            <person name="Xu Z."/>
        </authorList>
    </citation>
    <scope>NUCLEOTIDE SEQUENCE</scope>
    <source>
        <strain evidence="14">MD-104 SS10</strain>
    </source>
</reference>
<proteinExistence type="inferred from homology"/>
<keyword evidence="13" id="KW-0249">Electron transport</keyword>
<dbReference type="AlphaFoldDB" id="A0A7G7YDY3"/>
<feature type="transmembrane region" description="Helical" evidence="13">
    <location>
        <begin position="57"/>
        <end position="78"/>
    </location>
</feature>
<evidence type="ECO:0000256" key="3">
    <source>
        <dbReference type="ARBA" id="ARBA00012944"/>
    </source>
</evidence>
<dbReference type="PANTHER" id="PTHR11434">
    <property type="entry name" value="NADH-UBIQUINONE OXIDOREDUCTASE SUBUNIT ND4L"/>
    <property type="match status" value="1"/>
</dbReference>
<evidence type="ECO:0000256" key="13">
    <source>
        <dbReference type="RuleBase" id="RU004419"/>
    </source>
</evidence>
<dbReference type="GO" id="GO:0042773">
    <property type="term" value="P:ATP synthesis coupled electron transport"/>
    <property type="evidence" value="ECO:0007669"/>
    <property type="project" value="UniProtKB-UniRule"/>
</dbReference>
<comment type="function">
    <text evidence="13">Core subunit of the mitochondrial membrane respiratory chain NADH dehydrogenase (Complex I) which catalyzes electron transfer from NADH through the respiratory chain, using ubiquinone as an electron acceptor.</text>
</comment>
<evidence type="ECO:0000256" key="5">
    <source>
        <dbReference type="ARBA" id="ARBA00022448"/>
    </source>
</evidence>
<geneLocation type="mitochondrion" evidence="14"/>
<dbReference type="EC" id="7.1.1.2" evidence="3 13"/>
<evidence type="ECO:0000256" key="12">
    <source>
        <dbReference type="ARBA" id="ARBA00049551"/>
    </source>
</evidence>
<keyword evidence="6 13" id="KW-0679">Respiratory chain</keyword>
<evidence type="ECO:0000256" key="10">
    <source>
        <dbReference type="ARBA" id="ARBA00023128"/>
    </source>
</evidence>
<keyword evidence="9 13" id="KW-0520">NAD</keyword>
<evidence type="ECO:0000313" key="14">
    <source>
        <dbReference type="EMBL" id="QNH92703.1"/>
    </source>
</evidence>
<keyword evidence="13" id="KW-0999">Mitochondrion inner membrane</keyword>
<dbReference type="NCBIfam" id="NF004320">
    <property type="entry name" value="PRK05715.1-2"/>
    <property type="match status" value="1"/>
</dbReference>
<feature type="transmembrane region" description="Helical" evidence="13">
    <location>
        <begin position="24"/>
        <end position="45"/>
    </location>
</feature>
<evidence type="ECO:0000256" key="7">
    <source>
        <dbReference type="ARBA" id="ARBA00022692"/>
    </source>
</evidence>
<name>A0A7G7YDY3_9APHY</name>
<dbReference type="GO" id="GO:0005743">
    <property type="term" value="C:mitochondrial inner membrane"/>
    <property type="evidence" value="ECO:0007669"/>
    <property type="project" value="UniProtKB-SubCell"/>
</dbReference>
<protein>
    <recommendedName>
        <fullName evidence="4 13">NADH-ubiquinone oxidoreductase chain 4L</fullName>
        <ecNumber evidence="3 13">7.1.1.2</ecNumber>
    </recommendedName>
</protein>
<keyword evidence="8 13" id="KW-1133">Transmembrane helix</keyword>
<keyword evidence="10 13" id="KW-0496">Mitochondrion</keyword>
<comment type="similarity">
    <text evidence="2 13">Belongs to the complex I subunit 4L family.</text>
</comment>
<comment type="subcellular location">
    <subcellularLocation>
        <location evidence="13">Mitochondrion inner membrane</location>
        <topology evidence="13">Multi-pass membrane protein</topology>
    </subcellularLocation>
    <subcellularLocation>
        <location evidence="1">Mitochondrion membrane</location>
        <topology evidence="1">Multi-pass membrane protein</topology>
    </subcellularLocation>
</comment>
<comment type="catalytic activity">
    <reaction evidence="12 13">
        <text>a ubiquinone + NADH + 5 H(+)(in) = a ubiquinol + NAD(+) + 4 H(+)(out)</text>
        <dbReference type="Rhea" id="RHEA:29091"/>
        <dbReference type="Rhea" id="RHEA-COMP:9565"/>
        <dbReference type="Rhea" id="RHEA-COMP:9566"/>
        <dbReference type="ChEBI" id="CHEBI:15378"/>
        <dbReference type="ChEBI" id="CHEBI:16389"/>
        <dbReference type="ChEBI" id="CHEBI:17976"/>
        <dbReference type="ChEBI" id="CHEBI:57540"/>
        <dbReference type="ChEBI" id="CHEBI:57945"/>
        <dbReference type="EC" id="7.1.1.2"/>
    </reaction>
</comment>
<evidence type="ECO:0000256" key="6">
    <source>
        <dbReference type="ARBA" id="ARBA00022660"/>
    </source>
</evidence>
<evidence type="ECO:0000256" key="4">
    <source>
        <dbReference type="ARBA" id="ARBA00016612"/>
    </source>
</evidence>
<evidence type="ECO:0000256" key="11">
    <source>
        <dbReference type="ARBA" id="ARBA00023136"/>
    </source>
</evidence>
<organism evidence="14">
    <name type="scientific">Wolfiporia cocos</name>
    <dbReference type="NCBI Taxonomy" id="81056"/>
    <lineage>
        <taxon>Eukaryota</taxon>
        <taxon>Fungi</taxon>
        <taxon>Dikarya</taxon>
        <taxon>Basidiomycota</taxon>
        <taxon>Agaricomycotina</taxon>
        <taxon>Agaricomycetes</taxon>
        <taxon>Polyporales</taxon>
        <taxon>Phaeolaceae</taxon>
        <taxon>Wolfiporia</taxon>
    </lineage>
</organism>
<evidence type="ECO:0000256" key="1">
    <source>
        <dbReference type="ARBA" id="ARBA00004225"/>
    </source>
</evidence>
<dbReference type="EMBL" id="MT079862">
    <property type="protein sequence ID" value="QNH92703.1"/>
    <property type="molecule type" value="Genomic_DNA"/>
</dbReference>
<dbReference type="GO" id="GO:0016651">
    <property type="term" value="F:oxidoreductase activity, acting on NAD(P)H"/>
    <property type="evidence" value="ECO:0007669"/>
    <property type="project" value="InterPro"/>
</dbReference>
<evidence type="ECO:0000256" key="9">
    <source>
        <dbReference type="ARBA" id="ARBA00023027"/>
    </source>
</evidence>
<evidence type="ECO:0000256" key="2">
    <source>
        <dbReference type="ARBA" id="ARBA00010519"/>
    </source>
</evidence>
<dbReference type="Gene3D" id="1.10.287.3510">
    <property type="match status" value="1"/>
</dbReference>
<dbReference type="GO" id="GO:0030964">
    <property type="term" value="C:NADH dehydrogenase complex"/>
    <property type="evidence" value="ECO:0007669"/>
    <property type="project" value="TreeGrafter"/>
</dbReference>